<evidence type="ECO:0000256" key="8">
    <source>
        <dbReference type="SAM" id="Phobius"/>
    </source>
</evidence>
<evidence type="ECO:0000256" key="5">
    <source>
        <dbReference type="ARBA" id="ARBA00022989"/>
    </source>
</evidence>
<keyword evidence="3" id="KW-0808">Transferase</keyword>
<keyword evidence="5 8" id="KW-1133">Transmembrane helix</keyword>
<evidence type="ECO:0000256" key="7">
    <source>
        <dbReference type="SAM" id="MobiDB-lite"/>
    </source>
</evidence>
<gene>
    <name evidence="9" type="ORF">Airi01_072860</name>
</gene>
<dbReference type="Pfam" id="PF13641">
    <property type="entry name" value="Glyco_tranf_2_3"/>
    <property type="match status" value="1"/>
</dbReference>
<evidence type="ECO:0000256" key="1">
    <source>
        <dbReference type="ARBA" id="ARBA00004141"/>
    </source>
</evidence>
<dbReference type="GO" id="GO:0005886">
    <property type="term" value="C:plasma membrane"/>
    <property type="evidence" value="ECO:0007669"/>
    <property type="project" value="TreeGrafter"/>
</dbReference>
<dbReference type="AlphaFoldDB" id="A0A9W6RP29"/>
<dbReference type="InterPro" id="IPR003919">
    <property type="entry name" value="Cell_synth_A"/>
</dbReference>
<feature type="transmembrane region" description="Helical" evidence="8">
    <location>
        <begin position="488"/>
        <end position="505"/>
    </location>
</feature>
<dbReference type="GO" id="GO:0016759">
    <property type="term" value="F:cellulose synthase activity"/>
    <property type="evidence" value="ECO:0007669"/>
    <property type="project" value="InterPro"/>
</dbReference>
<feature type="transmembrane region" description="Helical" evidence="8">
    <location>
        <begin position="379"/>
        <end position="399"/>
    </location>
</feature>
<organism evidence="9 10">
    <name type="scientific">Actinoallomurus iriomotensis</name>
    <dbReference type="NCBI Taxonomy" id="478107"/>
    <lineage>
        <taxon>Bacteria</taxon>
        <taxon>Bacillati</taxon>
        <taxon>Actinomycetota</taxon>
        <taxon>Actinomycetes</taxon>
        <taxon>Streptosporangiales</taxon>
        <taxon>Thermomonosporaceae</taxon>
        <taxon>Actinoallomurus</taxon>
    </lineage>
</organism>
<dbReference type="PANTHER" id="PTHR43867">
    <property type="entry name" value="CELLULOSE SYNTHASE CATALYTIC SUBUNIT A [UDP-FORMING]"/>
    <property type="match status" value="1"/>
</dbReference>
<keyword evidence="4 8" id="KW-0812">Transmembrane</keyword>
<dbReference type="PANTHER" id="PTHR43867:SF2">
    <property type="entry name" value="CELLULOSE SYNTHASE CATALYTIC SUBUNIT A [UDP-FORMING]"/>
    <property type="match status" value="1"/>
</dbReference>
<comment type="subcellular location">
    <subcellularLocation>
        <location evidence="1">Membrane</location>
        <topology evidence="1">Multi-pass membrane protein</topology>
    </subcellularLocation>
</comment>
<dbReference type="SUPFAM" id="SSF53448">
    <property type="entry name" value="Nucleotide-diphospho-sugar transferases"/>
    <property type="match status" value="1"/>
</dbReference>
<evidence type="ECO:0000313" key="9">
    <source>
        <dbReference type="EMBL" id="GLY79019.1"/>
    </source>
</evidence>
<feature type="transmembrane region" description="Helical" evidence="8">
    <location>
        <begin position="12"/>
        <end position="32"/>
    </location>
</feature>
<feature type="compositionally biased region" description="Acidic residues" evidence="7">
    <location>
        <begin position="528"/>
        <end position="537"/>
    </location>
</feature>
<feature type="region of interest" description="Disordered" evidence="7">
    <location>
        <begin position="516"/>
        <end position="537"/>
    </location>
</feature>
<evidence type="ECO:0000256" key="2">
    <source>
        <dbReference type="ARBA" id="ARBA00022676"/>
    </source>
</evidence>
<dbReference type="GO" id="GO:0035438">
    <property type="term" value="F:cyclic-di-GMP binding"/>
    <property type="evidence" value="ECO:0007669"/>
    <property type="project" value="InterPro"/>
</dbReference>
<proteinExistence type="predicted"/>
<reference evidence="9" key="1">
    <citation type="submission" date="2023-03" db="EMBL/GenBank/DDBJ databases">
        <title>Actinoallomurus iriomotensis NBRC 103681.</title>
        <authorList>
            <person name="Ichikawa N."/>
            <person name="Sato H."/>
            <person name="Tonouchi N."/>
        </authorList>
    </citation>
    <scope>NUCLEOTIDE SEQUENCE</scope>
    <source>
        <strain evidence="9">NBRC 103681</strain>
    </source>
</reference>
<evidence type="ECO:0000313" key="10">
    <source>
        <dbReference type="Proteomes" id="UP001165135"/>
    </source>
</evidence>
<evidence type="ECO:0000256" key="6">
    <source>
        <dbReference type="ARBA" id="ARBA00023136"/>
    </source>
</evidence>
<dbReference type="EMBL" id="BSTJ01000010">
    <property type="protein sequence ID" value="GLY79019.1"/>
    <property type="molecule type" value="Genomic_DNA"/>
</dbReference>
<dbReference type="PRINTS" id="PR01439">
    <property type="entry name" value="CELLSNTHASEA"/>
</dbReference>
<dbReference type="InterPro" id="IPR050321">
    <property type="entry name" value="Glycosyltr_2/OpgH_subfam"/>
</dbReference>
<feature type="transmembrane region" description="Helical" evidence="8">
    <location>
        <begin position="453"/>
        <end position="476"/>
    </location>
</feature>
<evidence type="ECO:0008006" key="11">
    <source>
        <dbReference type="Google" id="ProtNLM"/>
    </source>
</evidence>
<feature type="transmembrane region" description="Helical" evidence="8">
    <location>
        <begin position="44"/>
        <end position="62"/>
    </location>
</feature>
<name>A0A9W6RP29_9ACTN</name>
<protein>
    <recommendedName>
        <fullName evidence="11">Glycosyltransferase</fullName>
    </recommendedName>
</protein>
<dbReference type="Gene3D" id="3.90.550.10">
    <property type="entry name" value="Spore Coat Polysaccharide Biosynthesis Protein SpsA, Chain A"/>
    <property type="match status" value="1"/>
</dbReference>
<comment type="caution">
    <text evidence="9">The sequence shown here is derived from an EMBL/GenBank/DDBJ whole genome shotgun (WGS) entry which is preliminary data.</text>
</comment>
<dbReference type="InterPro" id="IPR029044">
    <property type="entry name" value="Nucleotide-diphossugar_trans"/>
</dbReference>
<evidence type="ECO:0000256" key="4">
    <source>
        <dbReference type="ARBA" id="ARBA00022692"/>
    </source>
</evidence>
<keyword evidence="6 8" id="KW-0472">Membrane</keyword>
<feature type="transmembrane region" description="Helical" evidence="8">
    <location>
        <begin position="414"/>
        <end position="432"/>
    </location>
</feature>
<dbReference type="Proteomes" id="UP001165135">
    <property type="component" value="Unassembled WGS sequence"/>
</dbReference>
<sequence length="537" mass="60005">MMPGKLWRSDSFRKGAGVTLVVASLIYAGWIVADLTVRDLWVSLPFLLANAFLIALLFVTVYDNWHRLPLAVATPPDLAEPYVAVLVPTYNEPPAMVRRTLESVLTQRWGHDRLVVVVGDDGHRPAVRAMVEDLRQRFPAVPLHHHLPPRRHTPERRGDAKDGNLNSMLDFVVRAYPEIEFVETRDADDLVGDPDFLRHTVGHLVRHPDIAYVQTVKDAHVSPGDPFGNRRRFFYRGIMLSRAAAGAAFPCGSGLVWRRSGLAAIGGFPTWNLVEDLYSGYLALQHGLRGAYLPIDGAVGQVAPEDLPNVYKQLGTWAMDTMRIFFWRSPLTTRGLSFRQRLQFLEVGLFYLSSVPTLVLILTPASCLLFDVRMFSSHVVAHIAYSALYVVLLAAYMYVLGNGTSWREVVRAKQMWVGLMFVYISACLRALYYGPHRKPAYRVTRKDRRAALYLKEVAPHLALLLLLVAAVVRHLLSLPGSPAHRLDLGSVFWAVSYGTLLCAFIRRSWYGLGEPPPEPGARAPDPAADVDETALKG</sequence>
<dbReference type="GO" id="GO:0006011">
    <property type="term" value="P:UDP-alpha-D-glucose metabolic process"/>
    <property type="evidence" value="ECO:0007669"/>
    <property type="project" value="InterPro"/>
</dbReference>
<feature type="transmembrane region" description="Helical" evidence="8">
    <location>
        <begin position="349"/>
        <end position="372"/>
    </location>
</feature>
<keyword evidence="2" id="KW-0328">Glycosyltransferase</keyword>
<accession>A0A9W6RP29</accession>
<evidence type="ECO:0000256" key="3">
    <source>
        <dbReference type="ARBA" id="ARBA00022679"/>
    </source>
</evidence>